<evidence type="ECO:0000313" key="2">
    <source>
        <dbReference type="EMBL" id="MBX8643855.1"/>
    </source>
</evidence>
<dbReference type="AlphaFoldDB" id="A0A8J8CBU7"/>
<organism evidence="1 3">
    <name type="scientific">Candidatus Sysuiplasma superficiale</name>
    <dbReference type="NCBI Taxonomy" id="2823368"/>
    <lineage>
        <taxon>Archaea</taxon>
        <taxon>Methanobacteriati</taxon>
        <taxon>Thermoplasmatota</taxon>
        <taxon>Thermoplasmata</taxon>
        <taxon>Candidatus Sysuiplasmatales</taxon>
        <taxon>Candidatus Sysuiplasmataceae</taxon>
        <taxon>Candidatus Sysuiplasma</taxon>
    </lineage>
</organism>
<evidence type="ECO:0000313" key="1">
    <source>
        <dbReference type="EMBL" id="MBX8631381.1"/>
    </source>
</evidence>
<dbReference type="InterPro" id="IPR019205">
    <property type="entry name" value="DUF2080_transposon-encoded"/>
</dbReference>
<proteinExistence type="predicted"/>
<reference evidence="1" key="1">
    <citation type="submission" date="2021-04" db="EMBL/GenBank/DDBJ databases">
        <title>Genomic insights into ecological role and evolution of a novel Thermoplasmata order Candidatus Sysuiplasmatales.</title>
        <authorList>
            <person name="Yuan Y."/>
        </authorList>
    </citation>
    <scope>NUCLEOTIDE SEQUENCE</scope>
    <source>
        <strain evidence="2">TUT19-bin139</strain>
        <strain evidence="1">YP2-bin.285</strain>
    </source>
</reference>
<dbReference type="Proteomes" id="UP000750197">
    <property type="component" value="Unassembled WGS sequence"/>
</dbReference>
<dbReference type="NCBIfam" id="NF033496">
    <property type="entry name" value="DUF2080_fam_acc"/>
    <property type="match status" value="1"/>
</dbReference>
<dbReference type="EMBL" id="JAGVSJ010000003">
    <property type="protein sequence ID" value="MBX8631381.1"/>
    <property type="molecule type" value="Genomic_DNA"/>
</dbReference>
<name>A0A8J8CBU7_9ARCH</name>
<gene>
    <name evidence="1" type="ORF">J9259_02500</name>
    <name evidence="2" type="ORF">KIY12_03925</name>
</gene>
<dbReference type="EMBL" id="JAHEAC010000024">
    <property type="protein sequence ID" value="MBX8643855.1"/>
    <property type="molecule type" value="Genomic_DNA"/>
</dbReference>
<dbReference type="Pfam" id="PF09853">
    <property type="entry name" value="DUF2080"/>
    <property type="match status" value="1"/>
</dbReference>
<dbReference type="Proteomes" id="UP000716004">
    <property type="component" value="Unassembled WGS sequence"/>
</dbReference>
<sequence>MSREIKVDEGTIVLKDEVEVFYERKITKFGNSAKLDAPKKYIGKRAYVIVLKK</sequence>
<evidence type="ECO:0000313" key="3">
    <source>
        <dbReference type="Proteomes" id="UP000716004"/>
    </source>
</evidence>
<comment type="caution">
    <text evidence="1">The sequence shown here is derived from an EMBL/GenBank/DDBJ whole genome shotgun (WGS) entry which is preliminary data.</text>
</comment>
<accession>A0A8J8CBU7</accession>
<protein>
    <submittedName>
        <fullName evidence="1">DUF2080 family transposase-associated protein</fullName>
    </submittedName>
</protein>